<comment type="caution">
    <text evidence="1">The sequence shown here is derived from an EMBL/GenBank/DDBJ whole genome shotgun (WGS) entry which is preliminary data.</text>
</comment>
<gene>
    <name evidence="1" type="ORF">RY831_27595</name>
</gene>
<proteinExistence type="predicted"/>
<evidence type="ECO:0000313" key="1">
    <source>
        <dbReference type="EMBL" id="MEC4722928.1"/>
    </source>
</evidence>
<keyword evidence="2" id="KW-1185">Reference proteome</keyword>
<sequence>MDFFSHPAAALPFIAGFISQITQASAETRAHAFDITETQA</sequence>
<accession>A0ABU6JHM8</accession>
<organism evidence="1 2">
    <name type="scientific">Noviherbaspirillum album</name>
    <dbReference type="NCBI Taxonomy" id="3080276"/>
    <lineage>
        <taxon>Bacteria</taxon>
        <taxon>Pseudomonadati</taxon>
        <taxon>Pseudomonadota</taxon>
        <taxon>Betaproteobacteria</taxon>
        <taxon>Burkholderiales</taxon>
        <taxon>Oxalobacteraceae</taxon>
        <taxon>Noviherbaspirillum</taxon>
    </lineage>
</organism>
<name>A0ABU6JHM8_9BURK</name>
<reference evidence="1 2" key="1">
    <citation type="submission" date="2023-10" db="EMBL/GenBank/DDBJ databases">
        <title>Noviherbaspirillum sp. CPCC 100848 genome assembly.</title>
        <authorList>
            <person name="Li X.Y."/>
            <person name="Fang X.M."/>
        </authorList>
    </citation>
    <scope>NUCLEOTIDE SEQUENCE [LARGE SCALE GENOMIC DNA]</scope>
    <source>
        <strain evidence="1 2">CPCC 100848</strain>
    </source>
</reference>
<dbReference type="Proteomes" id="UP001352263">
    <property type="component" value="Unassembled WGS sequence"/>
</dbReference>
<dbReference type="EMBL" id="JAWIIV010000039">
    <property type="protein sequence ID" value="MEC4722928.1"/>
    <property type="molecule type" value="Genomic_DNA"/>
</dbReference>
<protein>
    <submittedName>
        <fullName evidence="1">Uncharacterized protein</fullName>
    </submittedName>
</protein>
<evidence type="ECO:0000313" key="2">
    <source>
        <dbReference type="Proteomes" id="UP001352263"/>
    </source>
</evidence>